<proteinExistence type="predicted"/>
<reference evidence="1 2" key="2">
    <citation type="submission" date="2018-11" db="EMBL/GenBank/DDBJ databases">
        <authorList>
            <consortium name="Pathogen Informatics"/>
        </authorList>
    </citation>
    <scope>NUCLEOTIDE SEQUENCE [LARGE SCALE GENOMIC DNA]</scope>
</reference>
<evidence type="ECO:0000313" key="2">
    <source>
        <dbReference type="Proteomes" id="UP000278807"/>
    </source>
</evidence>
<reference evidence="3" key="1">
    <citation type="submission" date="2017-02" db="UniProtKB">
        <authorList>
            <consortium name="WormBaseParasite"/>
        </authorList>
    </citation>
    <scope>IDENTIFICATION</scope>
</reference>
<dbReference type="AlphaFoldDB" id="A0A0R3THY4"/>
<keyword evidence="2" id="KW-1185">Reference proteome</keyword>
<sequence>MDDGSACGCEDDELDCKRCVTAIGKRMRGGCGSGGSWRERRTRESNLESLASLDLLQDLEAEERDNIAGNLFARSITVYL</sequence>
<accession>A0A0R3THY4</accession>
<dbReference type="WBParaSite" id="HNAJ_0000667501-mRNA-1">
    <property type="protein sequence ID" value="HNAJ_0000667501-mRNA-1"/>
    <property type="gene ID" value="HNAJ_0000667501"/>
</dbReference>
<evidence type="ECO:0000313" key="1">
    <source>
        <dbReference type="EMBL" id="VDO02531.1"/>
    </source>
</evidence>
<dbReference type="EMBL" id="UZAE01007882">
    <property type="protein sequence ID" value="VDO02531.1"/>
    <property type="molecule type" value="Genomic_DNA"/>
</dbReference>
<name>A0A0R3THY4_RODNA</name>
<organism evidence="3">
    <name type="scientific">Rodentolepis nana</name>
    <name type="common">Dwarf tapeworm</name>
    <name type="synonym">Hymenolepis nana</name>
    <dbReference type="NCBI Taxonomy" id="102285"/>
    <lineage>
        <taxon>Eukaryota</taxon>
        <taxon>Metazoa</taxon>
        <taxon>Spiralia</taxon>
        <taxon>Lophotrochozoa</taxon>
        <taxon>Platyhelminthes</taxon>
        <taxon>Cestoda</taxon>
        <taxon>Eucestoda</taxon>
        <taxon>Cyclophyllidea</taxon>
        <taxon>Hymenolepididae</taxon>
        <taxon>Rodentolepis</taxon>
    </lineage>
</organism>
<dbReference type="Proteomes" id="UP000278807">
    <property type="component" value="Unassembled WGS sequence"/>
</dbReference>
<evidence type="ECO:0000313" key="3">
    <source>
        <dbReference type="WBParaSite" id="HNAJ_0000667501-mRNA-1"/>
    </source>
</evidence>
<protein>
    <submittedName>
        <fullName evidence="1 3">Uncharacterized protein</fullName>
    </submittedName>
</protein>
<gene>
    <name evidence="1" type="ORF">HNAJ_LOCUS6671</name>
</gene>